<evidence type="ECO:0000256" key="10">
    <source>
        <dbReference type="ARBA" id="ARBA00047409"/>
    </source>
</evidence>
<dbReference type="AlphaFoldDB" id="A0A317N0D6"/>
<dbReference type="EMBL" id="QGTJ01000005">
    <property type="protein sequence ID" value="PWV61790.1"/>
    <property type="molecule type" value="Genomic_DNA"/>
</dbReference>
<evidence type="ECO:0000256" key="8">
    <source>
        <dbReference type="ARBA" id="ARBA00042704"/>
    </source>
</evidence>
<evidence type="ECO:0000256" key="11">
    <source>
        <dbReference type="ARBA" id="ARBA00047972"/>
    </source>
</evidence>
<organism evidence="13 14">
    <name type="scientific">Plasticicumulans acidivorans</name>
    <dbReference type="NCBI Taxonomy" id="886464"/>
    <lineage>
        <taxon>Bacteria</taxon>
        <taxon>Pseudomonadati</taxon>
        <taxon>Pseudomonadota</taxon>
        <taxon>Gammaproteobacteria</taxon>
        <taxon>Candidatus Competibacteraceae</taxon>
        <taxon>Plasticicumulans</taxon>
    </lineage>
</organism>
<comment type="catalytic activity">
    <reaction evidence="11">
        <text>mycophenolic acid O-acyl-beta-D-glucuronide + H2O = mycophenolate + D-glucuronate + H(+)</text>
        <dbReference type="Rhea" id="RHEA:34179"/>
        <dbReference type="ChEBI" id="CHEBI:15377"/>
        <dbReference type="ChEBI" id="CHEBI:15378"/>
        <dbReference type="ChEBI" id="CHEBI:58720"/>
        <dbReference type="ChEBI" id="CHEBI:62932"/>
        <dbReference type="ChEBI" id="CHEBI:66982"/>
        <dbReference type="EC" id="3.1.1.93"/>
    </reaction>
    <physiologicalReaction direction="left-to-right" evidence="11">
        <dbReference type="Rhea" id="RHEA:34180"/>
    </physiologicalReaction>
</comment>
<dbReference type="InterPro" id="IPR052382">
    <property type="entry name" value="ABHD10_acyl-thioesterase"/>
</dbReference>
<dbReference type="RefSeq" id="WP_246004614.1">
    <property type="nucleotide sequence ID" value="NZ_QGTJ01000005.1"/>
</dbReference>
<dbReference type="Pfam" id="PF12697">
    <property type="entry name" value="Abhydrolase_6"/>
    <property type="match status" value="1"/>
</dbReference>
<evidence type="ECO:0000256" key="5">
    <source>
        <dbReference type="ARBA" id="ARBA00039314"/>
    </source>
</evidence>
<keyword evidence="3" id="KW-0809">Transit peptide</keyword>
<evidence type="ECO:0000259" key="12">
    <source>
        <dbReference type="Pfam" id="PF12697"/>
    </source>
</evidence>
<dbReference type="GO" id="GO:0102390">
    <property type="term" value="F:mycophenolic acid acyl-glucuronide esterase activity"/>
    <property type="evidence" value="ECO:0007669"/>
    <property type="project" value="UniProtKB-EC"/>
</dbReference>
<evidence type="ECO:0000256" key="7">
    <source>
        <dbReference type="ARBA" id="ARBA00042645"/>
    </source>
</evidence>
<dbReference type="Proteomes" id="UP000246569">
    <property type="component" value="Unassembled WGS sequence"/>
</dbReference>
<dbReference type="PANTHER" id="PTHR16138:SF7">
    <property type="entry name" value="PALMITOYL-PROTEIN THIOESTERASE ABHD10, MITOCHONDRIAL"/>
    <property type="match status" value="1"/>
</dbReference>
<evidence type="ECO:0000256" key="1">
    <source>
        <dbReference type="ARBA" id="ARBA00012423"/>
    </source>
</evidence>
<evidence type="ECO:0000256" key="2">
    <source>
        <dbReference type="ARBA" id="ARBA00022801"/>
    </source>
</evidence>
<dbReference type="Gene3D" id="3.40.50.1820">
    <property type="entry name" value="alpha/beta hydrolase"/>
    <property type="match status" value="1"/>
</dbReference>
<dbReference type="EC" id="3.1.2.22" evidence="1"/>
<dbReference type="InterPro" id="IPR029058">
    <property type="entry name" value="AB_hydrolase_fold"/>
</dbReference>
<evidence type="ECO:0000256" key="3">
    <source>
        <dbReference type="ARBA" id="ARBA00022946"/>
    </source>
</evidence>
<keyword evidence="2" id="KW-0378">Hydrolase</keyword>
<sequence>MSVTEGVLERDGGERLAYVRCAGQGPGVMFLGGFHSDMTGLKAGWLQAWAQARGRAFLRFDYSGHGASGGRFEDGCIGQWAGDAIAVLDALTDGPQILVGSSMGAWLAILTALARPQRAAALLTVAAAPDFTEDLMLPALTTEQRQVLQRDGRVLLPSSYADGPYPITAQLLDDGRRHLVLRAPLPLTQPARLLHGTADVDVPWSRSLQLLEALSGDDVRLTLIKGGDHRLSSPAQLAVLGQTLDELSACCDGYCD</sequence>
<reference evidence="13 14" key="1">
    <citation type="submission" date="2018-05" db="EMBL/GenBank/DDBJ databases">
        <title>Genomic Encyclopedia of Type Strains, Phase IV (KMG-IV): sequencing the most valuable type-strain genomes for metagenomic binning, comparative biology and taxonomic classification.</title>
        <authorList>
            <person name="Goeker M."/>
        </authorList>
    </citation>
    <scope>NUCLEOTIDE SEQUENCE [LARGE SCALE GENOMIC DNA]</scope>
    <source>
        <strain evidence="13 14">DSM 23606</strain>
    </source>
</reference>
<dbReference type="GO" id="GO:0004553">
    <property type="term" value="F:hydrolase activity, hydrolyzing O-glycosyl compounds"/>
    <property type="evidence" value="ECO:0007669"/>
    <property type="project" value="TreeGrafter"/>
</dbReference>
<proteinExistence type="predicted"/>
<keyword evidence="14" id="KW-1185">Reference proteome</keyword>
<name>A0A317N0D6_9GAMM</name>
<accession>A0A317N0D6</accession>
<evidence type="ECO:0000256" key="6">
    <source>
        <dbReference type="ARBA" id="ARBA00041520"/>
    </source>
</evidence>
<comment type="caution">
    <text evidence="13">The sequence shown here is derived from an EMBL/GenBank/DDBJ whole genome shotgun (WGS) entry which is preliminary data.</text>
</comment>
<protein>
    <recommendedName>
        <fullName evidence="5">Palmitoyl-protein thioesterase ABHD10, mitochondrial</fullName>
        <ecNumber evidence="4">3.1.1.93</ecNumber>
        <ecNumber evidence="1">3.1.2.22</ecNumber>
    </recommendedName>
    <alternativeName>
        <fullName evidence="7">Acyl-protein thioesterase ABHD10</fullName>
    </alternativeName>
    <alternativeName>
        <fullName evidence="8">Alpha/beta hydrolase domain-containing protein 10</fullName>
    </alternativeName>
    <alternativeName>
        <fullName evidence="6">Mycophenolic acid acyl-glucuronide esterase, mitochondrial</fullName>
    </alternativeName>
</protein>
<dbReference type="InterPro" id="IPR000073">
    <property type="entry name" value="AB_hydrolase_1"/>
</dbReference>
<evidence type="ECO:0000313" key="14">
    <source>
        <dbReference type="Proteomes" id="UP000246569"/>
    </source>
</evidence>
<dbReference type="PANTHER" id="PTHR16138">
    <property type="entry name" value="MYCOPHENOLIC ACID ACYL-GLUCURONIDE ESTERASE, MITOCHONDRIAL"/>
    <property type="match status" value="1"/>
</dbReference>
<evidence type="ECO:0000313" key="13">
    <source>
        <dbReference type="EMBL" id="PWV61790.1"/>
    </source>
</evidence>
<gene>
    <name evidence="13" type="ORF">C7443_105223</name>
</gene>
<dbReference type="GO" id="GO:0008474">
    <property type="term" value="F:palmitoyl-(protein) hydrolase activity"/>
    <property type="evidence" value="ECO:0007669"/>
    <property type="project" value="UniProtKB-EC"/>
</dbReference>
<comment type="function">
    <text evidence="9">Acts as an acyl-protein thioesterase that hydrolyzes fatty acids from acylated residues in proteins. Regulates the mitochondrial S-depalmitoylation of the nucleophilic active site residue of peroxiredoxin-5/PRDX5, a key antioxidant protein, therefore modulating mitochondrial antioxidant ability. Also catalyzes the deglucuronidation of mycophenolic acid acyl-glucuronide, an active metabolite of the immunosuppressant drug mycophenolate.</text>
</comment>
<dbReference type="SUPFAM" id="SSF53474">
    <property type="entry name" value="alpha/beta-Hydrolases"/>
    <property type="match status" value="1"/>
</dbReference>
<evidence type="ECO:0000256" key="4">
    <source>
        <dbReference type="ARBA" id="ARBA00039132"/>
    </source>
</evidence>
<comment type="catalytic activity">
    <reaction evidence="10">
        <text>S-hexadecanoyl-L-cysteinyl-[protein] + H2O = L-cysteinyl-[protein] + hexadecanoate + H(+)</text>
        <dbReference type="Rhea" id="RHEA:19233"/>
        <dbReference type="Rhea" id="RHEA-COMP:10131"/>
        <dbReference type="Rhea" id="RHEA-COMP:11032"/>
        <dbReference type="ChEBI" id="CHEBI:7896"/>
        <dbReference type="ChEBI" id="CHEBI:15377"/>
        <dbReference type="ChEBI" id="CHEBI:15378"/>
        <dbReference type="ChEBI" id="CHEBI:29950"/>
        <dbReference type="ChEBI" id="CHEBI:74151"/>
        <dbReference type="EC" id="3.1.2.22"/>
    </reaction>
    <physiologicalReaction direction="left-to-right" evidence="10">
        <dbReference type="Rhea" id="RHEA:19234"/>
    </physiologicalReaction>
</comment>
<evidence type="ECO:0000256" key="9">
    <source>
        <dbReference type="ARBA" id="ARBA00046047"/>
    </source>
</evidence>
<feature type="domain" description="AB hydrolase-1" evidence="12">
    <location>
        <begin position="34"/>
        <end position="238"/>
    </location>
</feature>
<dbReference type="EC" id="3.1.1.93" evidence="4"/>